<feature type="region of interest" description="Disordered" evidence="2">
    <location>
        <begin position="127"/>
        <end position="164"/>
    </location>
</feature>
<feature type="compositionally biased region" description="Acidic residues" evidence="2">
    <location>
        <begin position="563"/>
        <end position="578"/>
    </location>
</feature>
<protein>
    <recommendedName>
        <fullName evidence="3">PPE domain-containing protein</fullName>
    </recommendedName>
</protein>
<evidence type="ECO:0000313" key="4">
    <source>
        <dbReference type="EMBL" id="SUA47650.1"/>
    </source>
</evidence>
<gene>
    <name evidence="4" type="ORF">NCTC13184_06191</name>
</gene>
<evidence type="ECO:0000256" key="1">
    <source>
        <dbReference type="ARBA" id="ARBA00010652"/>
    </source>
</evidence>
<dbReference type="EMBL" id="UGRU01000001">
    <property type="protein sequence ID" value="SUA47650.1"/>
    <property type="molecule type" value="Genomic_DNA"/>
</dbReference>
<dbReference type="Gene3D" id="1.20.1260.20">
    <property type="entry name" value="PPE superfamily"/>
    <property type="match status" value="1"/>
</dbReference>
<feature type="compositionally biased region" description="Basic and acidic residues" evidence="2">
    <location>
        <begin position="382"/>
        <end position="392"/>
    </location>
</feature>
<evidence type="ECO:0000259" key="3">
    <source>
        <dbReference type="Pfam" id="PF00823"/>
    </source>
</evidence>
<dbReference type="InterPro" id="IPR038332">
    <property type="entry name" value="PPE_sf"/>
</dbReference>
<feature type="compositionally biased region" description="Low complexity" evidence="2">
    <location>
        <begin position="470"/>
        <end position="505"/>
    </location>
</feature>
<dbReference type="Proteomes" id="UP000255082">
    <property type="component" value="Unassembled WGS sequence"/>
</dbReference>
<feature type="domain" description="PPE" evidence="3">
    <location>
        <begin position="187"/>
        <end position="325"/>
    </location>
</feature>
<dbReference type="AlphaFoldDB" id="A0A378X229"/>
<evidence type="ECO:0000256" key="2">
    <source>
        <dbReference type="SAM" id="MobiDB-lite"/>
    </source>
</evidence>
<accession>A0A378X229</accession>
<dbReference type="RefSeq" id="WP_181838495.1">
    <property type="nucleotide sequence ID" value="NZ_UGRU01000001.1"/>
</dbReference>
<feature type="region of interest" description="Disordered" evidence="2">
    <location>
        <begin position="344"/>
        <end position="418"/>
    </location>
</feature>
<evidence type="ECO:0000313" key="5">
    <source>
        <dbReference type="Proteomes" id="UP000255082"/>
    </source>
</evidence>
<comment type="similarity">
    <text evidence="1">Belongs to the mycobacterial PPE family.</text>
</comment>
<dbReference type="InterPro" id="IPR000030">
    <property type="entry name" value="PPE_dom"/>
</dbReference>
<feature type="compositionally biased region" description="Gly residues" evidence="2">
    <location>
        <begin position="527"/>
        <end position="537"/>
    </location>
</feature>
<feature type="compositionally biased region" description="Basic and acidic residues" evidence="2">
    <location>
        <begin position="507"/>
        <end position="519"/>
    </location>
</feature>
<feature type="region of interest" description="Disordered" evidence="2">
    <location>
        <begin position="455"/>
        <end position="608"/>
    </location>
</feature>
<sequence>MQSQEAGNLRNDVGALAQAVDDGELWIDGVLVGDGTHERCARRYETLADQVEQQIRALGAAASLPGFGGFESGRSLRRGFEGKAADAADRLREYADAARQFAQTLRAAAAAYAQHDADAAAAIGKTAPPPAVVQPSQPVGSDMHRVSGNGTPPAQGHTDPDYAPTVEVFDNLTHRDIQRGVQELNPEIISAGRQAWQSSAAGMADAVQSAHTEIRGAIADGWRGGAAQLAADAVTAFERLGQQLSDVMAVVGQRLAQATDAAETLRASVSQQATAHPDLEAALLDPKQATANAAVQKSAENVRQDAVRVMDSVYAGVFLRTGDSVPAFPDGGMYPNPAVVPPGYEATAPGGGSADLVGGATGSRVTPTVDGPQGPEAVPADRPSEPGGDRPGGDQPGSDQLGGDRPGGDQPAPDRPVTVTPAAVAPTTLIEPTAPAATPVTSTLPAAAVPDTPVATADPVVAQSKPANDGQPAPGTGAPAAPGVAPAAVGPAGSATGPASTAQSSDSTKRDDHDQDRNSGADSMSGMGAGIVGGLAGGAFAAGDAVRQGPSTPVAAKPIRRDDEDDEDYYPEFDDEPTFLEPAEPGGELVGHLAPTTPPVLGEWSEDD</sequence>
<organism evidence="4 5">
    <name type="scientific">Nocardia africana</name>
    <dbReference type="NCBI Taxonomy" id="134964"/>
    <lineage>
        <taxon>Bacteria</taxon>
        <taxon>Bacillati</taxon>
        <taxon>Actinomycetota</taxon>
        <taxon>Actinomycetes</taxon>
        <taxon>Mycobacteriales</taxon>
        <taxon>Nocardiaceae</taxon>
        <taxon>Nocardia</taxon>
    </lineage>
</organism>
<reference evidence="4 5" key="1">
    <citation type="submission" date="2018-06" db="EMBL/GenBank/DDBJ databases">
        <authorList>
            <consortium name="Pathogen Informatics"/>
            <person name="Doyle S."/>
        </authorList>
    </citation>
    <scope>NUCLEOTIDE SEQUENCE [LARGE SCALE GENOMIC DNA]</scope>
    <source>
        <strain evidence="4 5">NCTC13184</strain>
    </source>
</reference>
<dbReference type="Pfam" id="PF00823">
    <property type="entry name" value="PPE"/>
    <property type="match status" value="1"/>
</dbReference>
<name>A0A378X229_9NOCA</name>
<proteinExistence type="inferred from homology"/>